<evidence type="ECO:0000313" key="1">
    <source>
        <dbReference type="EMBL" id="MQL98522.1"/>
    </source>
</evidence>
<comment type="caution">
    <text evidence="1">The sequence shown here is derived from an EMBL/GenBank/DDBJ whole genome shotgun (WGS) entry which is preliminary data.</text>
</comment>
<evidence type="ECO:0000313" key="2">
    <source>
        <dbReference type="Proteomes" id="UP000652761"/>
    </source>
</evidence>
<dbReference type="AlphaFoldDB" id="A0A843VID0"/>
<name>A0A843VID0_COLES</name>
<proteinExistence type="predicted"/>
<sequence>MPCVPALAEGICCGYHDMSLGSVRGGTGVCSSLTSWRVASFPAGSECELQESVANVAGCACYERGCWFARAAVGFVVGMRIRVGLSRRLREPMCGVAFTVGVFARAKQMLVLPGFFSVGSSGVRVPLSGAAYVLVEVYRLVSLVVLVEVLPGPACVASTVLLAAVFSLMDFVCPRGRVICLASRALRTLCDGGLEEAGCVPSSSAFRGCSGWWCSAMEVGAVFRTVATFAVKVPPLELS</sequence>
<dbReference type="EMBL" id="NMUH01002200">
    <property type="protein sequence ID" value="MQL98522.1"/>
    <property type="molecule type" value="Genomic_DNA"/>
</dbReference>
<protein>
    <submittedName>
        <fullName evidence="1">Uncharacterized protein</fullName>
    </submittedName>
</protein>
<organism evidence="1 2">
    <name type="scientific">Colocasia esculenta</name>
    <name type="common">Wild taro</name>
    <name type="synonym">Arum esculentum</name>
    <dbReference type="NCBI Taxonomy" id="4460"/>
    <lineage>
        <taxon>Eukaryota</taxon>
        <taxon>Viridiplantae</taxon>
        <taxon>Streptophyta</taxon>
        <taxon>Embryophyta</taxon>
        <taxon>Tracheophyta</taxon>
        <taxon>Spermatophyta</taxon>
        <taxon>Magnoliopsida</taxon>
        <taxon>Liliopsida</taxon>
        <taxon>Araceae</taxon>
        <taxon>Aroideae</taxon>
        <taxon>Colocasieae</taxon>
        <taxon>Colocasia</taxon>
    </lineage>
</organism>
<reference evidence="1" key="1">
    <citation type="submission" date="2017-07" db="EMBL/GenBank/DDBJ databases">
        <title>Taro Niue Genome Assembly and Annotation.</title>
        <authorList>
            <person name="Atibalentja N."/>
            <person name="Keating K."/>
            <person name="Fields C.J."/>
        </authorList>
    </citation>
    <scope>NUCLEOTIDE SEQUENCE</scope>
    <source>
        <strain evidence="1">Niue_2</strain>
        <tissue evidence="1">Leaf</tissue>
    </source>
</reference>
<accession>A0A843VID0</accession>
<keyword evidence="2" id="KW-1185">Reference proteome</keyword>
<dbReference type="Proteomes" id="UP000652761">
    <property type="component" value="Unassembled WGS sequence"/>
</dbReference>
<gene>
    <name evidence="1" type="ORF">Taro_031218</name>
</gene>